<dbReference type="SUPFAM" id="SSF56112">
    <property type="entry name" value="Protein kinase-like (PK-like)"/>
    <property type="match status" value="1"/>
</dbReference>
<evidence type="ECO:0000313" key="11">
    <source>
        <dbReference type="Proteomes" id="UP000283634"/>
    </source>
</evidence>
<evidence type="ECO:0000256" key="5">
    <source>
        <dbReference type="ARBA" id="ARBA00037982"/>
    </source>
</evidence>
<comment type="caution">
    <text evidence="10">The sequence shown here is derived from an EMBL/GenBank/DDBJ whole genome shotgun (WGS) entry which is preliminary data.</text>
</comment>
<sequence>MKRDTSQPAVKFLLLLLLDGRLCCVSVANGKLRWEAQLPGGPLFHCGPRCQGKREKRMWAQLPSRFACRNCRSMAISASGMEAQPEETLGDNVKDCSLVFIPSGDTKHAFSLMKWHFFIPSNCSDRKDVWLPAREVLECWNASACSGHRALDLQQQVTTHTELDFFSGKLLISLTAEAEDIDNEEETVLNEFSCVRVVLQRTDHTQSMIFPPFQALSRSTVDSSGEEEVSRSWYATTSTVMLDVIDLSLDTVSLKSWFHAEKQSFHIEQTVAMNRFTSCLCISGESGDVGKVQLTDLRSPIVSAQIIFWEPHTVASNGGSTSKLRCQDVPVATSWERMEATPGHSWNLQRRGGHVQEISGFLDDNGRVLFADYIARKNELASVYAETQVSETQGEDYLSSRCSVSPGTENGHFFGDYDDSSETDSSTASGFSENAMVLHNNSTFFHKSTETGALFHTGNQISFFDENFEVITMLGRGASGAVLLTRQRLTGIFYAIKVMLMRDYSSKDNVLREVRLHAILHNRYLARYYAGWSEALTPYRVQQLESIGVCKSRSIQDKYVINGSGCIGWLDHQQGGPLSLNSSENRLLPPGTHVMNRNLMAPPEVMHEDCNGMYLAGGDSLDSVCEYCEGEDDSDSSFHERTSSFSSTPGNVLTRRVVFLQMEYCQTTLAHRLGSRSVIDRVENIIIALQIFSALRYVHRRDCLHRDVKPTNVFLDYNCQTIGLNDTSDDDSDGNAVEEEEEEDDDAAANAVPPNTEVHSANTFGDDDADTTLKLQQSDLSPALPVQVLSAFELLRLNASVGLLALYLKRFKCAQGEAEKRKVIRLVRKWLKCRLVQVRLGDFGLAKPLGDQHVEAAHYFDRSAINTVGVGSPLYSSPEQLEGAICTPAADAFSAGVLLAELYIQPKTVSERLVELQRVREGVFPCSSLLLDYPELQVVQGLTRKNPSARMTLRDATRLLVITLDKMIFTFISS</sequence>
<dbReference type="PROSITE" id="PS50011">
    <property type="entry name" value="PROTEIN_KINASE_DOM"/>
    <property type="match status" value="1"/>
</dbReference>
<proteinExistence type="inferred from homology"/>
<dbReference type="InterPro" id="IPR017441">
    <property type="entry name" value="Protein_kinase_ATP_BS"/>
</dbReference>
<evidence type="ECO:0000256" key="4">
    <source>
        <dbReference type="ARBA" id="ARBA00022840"/>
    </source>
</evidence>
<dbReference type="GO" id="GO:0005737">
    <property type="term" value="C:cytoplasm"/>
    <property type="evidence" value="ECO:0007669"/>
    <property type="project" value="TreeGrafter"/>
</dbReference>
<dbReference type="InterPro" id="IPR011009">
    <property type="entry name" value="Kinase-like_dom_sf"/>
</dbReference>
<feature type="region of interest" description="Disordered" evidence="7">
    <location>
        <begin position="725"/>
        <end position="764"/>
    </location>
</feature>
<dbReference type="Pfam" id="PF00069">
    <property type="entry name" value="Pkinase"/>
    <property type="match status" value="1"/>
</dbReference>
<dbReference type="Gene3D" id="1.10.510.10">
    <property type="entry name" value="Transferase(Phosphotransferase) domain 1"/>
    <property type="match status" value="2"/>
</dbReference>
<gene>
    <name evidence="10" type="ORF">TraAM80_00436</name>
</gene>
<evidence type="ECO:0000256" key="3">
    <source>
        <dbReference type="ARBA" id="ARBA00022777"/>
    </source>
</evidence>
<dbReference type="PROSITE" id="PS00108">
    <property type="entry name" value="PROTEIN_KINASE_ST"/>
    <property type="match status" value="1"/>
</dbReference>
<dbReference type="PROSITE" id="PS00107">
    <property type="entry name" value="PROTEIN_KINASE_ATP"/>
    <property type="match status" value="1"/>
</dbReference>
<keyword evidence="3" id="KW-0418">Kinase</keyword>
<dbReference type="GO" id="GO:0004672">
    <property type="term" value="F:protein kinase activity"/>
    <property type="evidence" value="ECO:0007669"/>
    <property type="project" value="InterPro"/>
</dbReference>
<evidence type="ECO:0000259" key="9">
    <source>
        <dbReference type="PROSITE" id="PS50011"/>
    </source>
</evidence>
<dbReference type="OMA" id="WERMEAT"/>
<reference evidence="10 11" key="1">
    <citation type="journal article" date="2018" name="BMC Genomics">
        <title>Genomic comparison of Trypanosoma conorhini and Trypanosoma rangeli to Trypanosoma cruzi strains of high and low virulence.</title>
        <authorList>
            <person name="Bradwell K.R."/>
            <person name="Koparde V.N."/>
            <person name="Matveyev A.V."/>
            <person name="Serrano M.G."/>
            <person name="Alves J.M."/>
            <person name="Parikh H."/>
            <person name="Huang B."/>
            <person name="Lee V."/>
            <person name="Espinosa-Alvarez O."/>
            <person name="Ortiz P.A."/>
            <person name="Costa-Martins A.G."/>
            <person name="Teixeira M.M."/>
            <person name="Buck G.A."/>
        </authorList>
    </citation>
    <scope>NUCLEOTIDE SEQUENCE [LARGE SCALE GENOMIC DNA]</scope>
    <source>
        <strain evidence="10 11">AM80</strain>
    </source>
</reference>
<feature type="compositionally biased region" description="Acidic residues" evidence="7">
    <location>
        <begin position="727"/>
        <end position="747"/>
    </location>
</feature>
<comment type="similarity">
    <text evidence="5">Belongs to the protein kinase superfamily. Ser/Thr protein kinase family. GCN2 subfamily.</text>
</comment>
<keyword evidence="4 6" id="KW-0067">ATP-binding</keyword>
<dbReference type="InterPro" id="IPR008271">
    <property type="entry name" value="Ser/Thr_kinase_AS"/>
</dbReference>
<dbReference type="SMART" id="SM00220">
    <property type="entry name" value="S_TKc"/>
    <property type="match status" value="1"/>
</dbReference>
<dbReference type="InterPro" id="IPR000719">
    <property type="entry name" value="Prot_kinase_dom"/>
</dbReference>
<dbReference type="OrthoDB" id="1405469at2759"/>
<protein>
    <recommendedName>
        <fullName evidence="9">Protein kinase domain-containing protein</fullName>
    </recommendedName>
</protein>
<keyword evidence="11" id="KW-1185">Reference proteome</keyword>
<dbReference type="PANTHER" id="PTHR11042:SF189">
    <property type="entry name" value="PROTEIN KINASE DOMAIN-CONTAINING PROTEIN"/>
    <property type="match status" value="1"/>
</dbReference>
<dbReference type="Proteomes" id="UP000283634">
    <property type="component" value="Unassembled WGS sequence"/>
</dbReference>
<evidence type="ECO:0000256" key="6">
    <source>
        <dbReference type="PROSITE-ProRule" id="PRU10141"/>
    </source>
</evidence>
<dbReference type="Gene3D" id="3.30.200.20">
    <property type="entry name" value="Phosphorylase Kinase, domain 1"/>
    <property type="match status" value="1"/>
</dbReference>
<name>A0A3R7N3K6_TRYRA</name>
<keyword evidence="1 10" id="KW-0808">Transferase</keyword>
<evidence type="ECO:0000256" key="7">
    <source>
        <dbReference type="SAM" id="MobiDB-lite"/>
    </source>
</evidence>
<dbReference type="RefSeq" id="XP_029242678.1">
    <property type="nucleotide sequence ID" value="XM_029377515.1"/>
</dbReference>
<dbReference type="EMBL" id="MKGL01000007">
    <property type="protein sequence ID" value="RNF12288.1"/>
    <property type="molecule type" value="Genomic_DNA"/>
</dbReference>
<evidence type="ECO:0000256" key="8">
    <source>
        <dbReference type="SAM" id="SignalP"/>
    </source>
</evidence>
<accession>A0A3R7N3K6</accession>
<feature type="binding site" evidence="6">
    <location>
        <position position="497"/>
    </location>
    <ligand>
        <name>ATP</name>
        <dbReference type="ChEBI" id="CHEBI:30616"/>
    </ligand>
</feature>
<keyword evidence="2 6" id="KW-0547">Nucleotide-binding</keyword>
<evidence type="ECO:0000256" key="2">
    <source>
        <dbReference type="ARBA" id="ARBA00022741"/>
    </source>
</evidence>
<dbReference type="PANTHER" id="PTHR11042">
    <property type="entry name" value="EUKARYOTIC TRANSLATION INITIATION FACTOR 2-ALPHA KINASE EIF2-ALPHA KINASE -RELATED"/>
    <property type="match status" value="1"/>
</dbReference>
<dbReference type="GeneID" id="40324369"/>
<organism evidence="10 11">
    <name type="scientific">Trypanosoma rangeli</name>
    <dbReference type="NCBI Taxonomy" id="5698"/>
    <lineage>
        <taxon>Eukaryota</taxon>
        <taxon>Discoba</taxon>
        <taxon>Euglenozoa</taxon>
        <taxon>Kinetoplastea</taxon>
        <taxon>Metakinetoplastina</taxon>
        <taxon>Trypanosomatida</taxon>
        <taxon>Trypanosomatidae</taxon>
        <taxon>Trypanosoma</taxon>
        <taxon>Herpetosoma</taxon>
    </lineage>
</organism>
<evidence type="ECO:0000313" key="10">
    <source>
        <dbReference type="EMBL" id="RNF12288.1"/>
    </source>
</evidence>
<dbReference type="GO" id="GO:0005524">
    <property type="term" value="F:ATP binding"/>
    <property type="evidence" value="ECO:0007669"/>
    <property type="project" value="UniProtKB-UniRule"/>
</dbReference>
<feature type="domain" description="Protein kinase" evidence="9">
    <location>
        <begin position="468"/>
        <end position="962"/>
    </location>
</feature>
<keyword evidence="8" id="KW-0732">Signal</keyword>
<feature type="signal peptide" evidence="8">
    <location>
        <begin position="1"/>
        <end position="24"/>
    </location>
</feature>
<feature type="chain" id="PRO_5018690566" description="Protein kinase domain-containing protein" evidence="8">
    <location>
        <begin position="25"/>
        <end position="974"/>
    </location>
</feature>
<dbReference type="InterPro" id="IPR050339">
    <property type="entry name" value="CC_SR_Kinase"/>
</dbReference>
<dbReference type="GO" id="GO:0005634">
    <property type="term" value="C:nucleus"/>
    <property type="evidence" value="ECO:0007669"/>
    <property type="project" value="TreeGrafter"/>
</dbReference>
<evidence type="ECO:0000256" key="1">
    <source>
        <dbReference type="ARBA" id="ARBA00022679"/>
    </source>
</evidence>
<dbReference type="AlphaFoldDB" id="A0A3R7N3K6"/>